<evidence type="ECO:0000313" key="7">
    <source>
        <dbReference type="EMBL" id="ORY68273.1"/>
    </source>
</evidence>
<dbReference type="PANTHER" id="PTHR31394">
    <property type="entry name" value="TRANSMEMBRANE PROTEIN 199"/>
    <property type="match status" value="1"/>
</dbReference>
<accession>A0A1Y2E9M9</accession>
<evidence type="ECO:0000313" key="8">
    <source>
        <dbReference type="Proteomes" id="UP000193689"/>
    </source>
</evidence>
<dbReference type="GeneID" id="63781402"/>
<dbReference type="AlphaFoldDB" id="A0A1Y2E9M9"/>
<evidence type="ECO:0000256" key="1">
    <source>
        <dbReference type="ARBA" id="ARBA00004477"/>
    </source>
</evidence>
<keyword evidence="2 6" id="KW-0812">Transmembrane</keyword>
<keyword evidence="8" id="KW-1185">Reference proteome</keyword>
<protein>
    <submittedName>
        <fullName evidence="7">Endoplasmic reticulum-based factor for assembly of V-ATPase-domain-containing protein</fullName>
    </submittedName>
</protein>
<dbReference type="EMBL" id="MCFJ01000003">
    <property type="protein sequence ID" value="ORY68273.1"/>
    <property type="molecule type" value="Genomic_DNA"/>
</dbReference>
<dbReference type="PANTHER" id="PTHR31394:SF1">
    <property type="entry name" value="TRANSMEMBRANE PROTEIN 199"/>
    <property type="match status" value="1"/>
</dbReference>
<dbReference type="GO" id="GO:0070072">
    <property type="term" value="P:vacuolar proton-transporting V-type ATPase complex assembly"/>
    <property type="evidence" value="ECO:0007669"/>
    <property type="project" value="InterPro"/>
</dbReference>
<dbReference type="InterPro" id="IPR021013">
    <property type="entry name" value="ATPase_Vma12"/>
</dbReference>
<dbReference type="Pfam" id="PF11712">
    <property type="entry name" value="Vma12"/>
    <property type="match status" value="1"/>
</dbReference>
<gene>
    <name evidence="7" type="ORF">BCR38DRAFT_521370</name>
</gene>
<dbReference type="RefSeq" id="XP_040718560.1">
    <property type="nucleotide sequence ID" value="XM_040865190.1"/>
</dbReference>
<evidence type="ECO:0000256" key="5">
    <source>
        <dbReference type="ARBA" id="ARBA00023136"/>
    </source>
</evidence>
<dbReference type="STRING" id="1141098.A0A1Y2E9M9"/>
<dbReference type="GO" id="GO:0005789">
    <property type="term" value="C:endoplasmic reticulum membrane"/>
    <property type="evidence" value="ECO:0007669"/>
    <property type="project" value="UniProtKB-SubCell"/>
</dbReference>
<dbReference type="FunCoup" id="A0A1Y2E9M9">
    <property type="interactions" value="58"/>
</dbReference>
<organism evidence="7 8">
    <name type="scientific">Pseudomassariella vexata</name>
    <dbReference type="NCBI Taxonomy" id="1141098"/>
    <lineage>
        <taxon>Eukaryota</taxon>
        <taxon>Fungi</taxon>
        <taxon>Dikarya</taxon>
        <taxon>Ascomycota</taxon>
        <taxon>Pezizomycotina</taxon>
        <taxon>Sordariomycetes</taxon>
        <taxon>Xylariomycetidae</taxon>
        <taxon>Amphisphaeriales</taxon>
        <taxon>Pseudomassariaceae</taxon>
        <taxon>Pseudomassariella</taxon>
    </lineage>
</organism>
<reference evidence="7 8" key="1">
    <citation type="submission" date="2016-07" db="EMBL/GenBank/DDBJ databases">
        <title>Pervasive Adenine N6-methylation of Active Genes in Fungi.</title>
        <authorList>
            <consortium name="DOE Joint Genome Institute"/>
            <person name="Mondo S.J."/>
            <person name="Dannebaum R.O."/>
            <person name="Kuo R.C."/>
            <person name="Labutti K."/>
            <person name="Haridas S."/>
            <person name="Kuo A."/>
            <person name="Salamov A."/>
            <person name="Ahrendt S.R."/>
            <person name="Lipzen A."/>
            <person name="Sullivan W."/>
            <person name="Andreopoulos W.B."/>
            <person name="Clum A."/>
            <person name="Lindquist E."/>
            <person name="Daum C."/>
            <person name="Ramamoorthy G.K."/>
            <person name="Gryganskyi A."/>
            <person name="Culley D."/>
            <person name="Magnuson J.K."/>
            <person name="James T.Y."/>
            <person name="O'Malley M.A."/>
            <person name="Stajich J.E."/>
            <person name="Spatafora J.W."/>
            <person name="Visel A."/>
            <person name="Grigoriev I.V."/>
        </authorList>
    </citation>
    <scope>NUCLEOTIDE SEQUENCE [LARGE SCALE GENOMIC DNA]</scope>
    <source>
        <strain evidence="7 8">CBS 129021</strain>
    </source>
</reference>
<evidence type="ECO:0000256" key="3">
    <source>
        <dbReference type="ARBA" id="ARBA00022824"/>
    </source>
</evidence>
<comment type="caution">
    <text evidence="7">The sequence shown here is derived from an EMBL/GenBank/DDBJ whole genome shotgun (WGS) entry which is preliminary data.</text>
</comment>
<dbReference type="OrthoDB" id="19981at2759"/>
<sequence length="276" mass="30907">MVLLTMTVSIVEALLKLDETSPPGTKEEARDADVANELSLSEPAVGNPIGHGQIMDIWKEMKAKGHTEYTLEGLLRGATVYIPPPPPKTEPTEEYKTLMARLRRDEEERSYERMLRAGPDRETFVQRFPTAPMAHSFAEVNKPSRPSDLGEDSIDQGDIQQQVTLIINFLVSIFGCAAAIWILARWWSTPARLFLTLGGSLVVAIAEVTVYSAYSWRMEQGDKKEQGRKEVREITKTWVVGEDQGKDVKEGYELVLIKPKDSEADMTLRKRVAGST</sequence>
<keyword evidence="4 6" id="KW-1133">Transmembrane helix</keyword>
<dbReference type="Proteomes" id="UP000193689">
    <property type="component" value="Unassembled WGS sequence"/>
</dbReference>
<evidence type="ECO:0000256" key="2">
    <source>
        <dbReference type="ARBA" id="ARBA00022692"/>
    </source>
</evidence>
<keyword evidence="3" id="KW-0256">Endoplasmic reticulum</keyword>
<feature type="transmembrane region" description="Helical" evidence="6">
    <location>
        <begin position="165"/>
        <end position="187"/>
    </location>
</feature>
<keyword evidence="5 6" id="KW-0472">Membrane</keyword>
<comment type="subcellular location">
    <subcellularLocation>
        <location evidence="1">Endoplasmic reticulum membrane</location>
        <topology evidence="1">Multi-pass membrane protein</topology>
    </subcellularLocation>
</comment>
<feature type="transmembrane region" description="Helical" evidence="6">
    <location>
        <begin position="193"/>
        <end position="214"/>
    </location>
</feature>
<dbReference type="InParanoid" id="A0A1Y2E9M9"/>
<proteinExistence type="predicted"/>
<evidence type="ECO:0000256" key="6">
    <source>
        <dbReference type="SAM" id="Phobius"/>
    </source>
</evidence>
<name>A0A1Y2E9M9_9PEZI</name>
<evidence type="ECO:0000256" key="4">
    <source>
        <dbReference type="ARBA" id="ARBA00022989"/>
    </source>
</evidence>